<dbReference type="InterPro" id="IPR000286">
    <property type="entry name" value="HDACs"/>
</dbReference>
<dbReference type="EC" id="3.5.1.98" evidence="6"/>
<evidence type="ECO:0000256" key="11">
    <source>
        <dbReference type="ARBA" id="ARBA00022801"/>
    </source>
</evidence>
<dbReference type="InParanoid" id="A0A409YZ07"/>
<keyword evidence="12" id="KW-0156">Chromatin regulator</keyword>
<evidence type="ECO:0000256" key="2">
    <source>
        <dbReference type="ARBA" id="ARBA00004123"/>
    </source>
</evidence>
<dbReference type="OrthoDB" id="73273at2759"/>
<dbReference type="SUPFAM" id="SSF52768">
    <property type="entry name" value="Arginase/deacetylase"/>
    <property type="match status" value="1"/>
</dbReference>
<dbReference type="GO" id="GO:0141221">
    <property type="term" value="F:histone deacetylase activity, hydrolytic mechanism"/>
    <property type="evidence" value="ECO:0007669"/>
    <property type="project" value="UniProtKB-EC"/>
</dbReference>
<keyword evidence="13" id="KW-0805">Transcription regulation</keyword>
<dbReference type="InterPro" id="IPR023696">
    <property type="entry name" value="Ureohydrolase_dom_sf"/>
</dbReference>
<dbReference type="Proteomes" id="UP000284842">
    <property type="component" value="Unassembled WGS sequence"/>
</dbReference>
<proteinExistence type="inferred from homology"/>
<dbReference type="PRINTS" id="PR01271">
    <property type="entry name" value="HISDACETLASE"/>
</dbReference>
<evidence type="ECO:0000256" key="15">
    <source>
        <dbReference type="ARBA" id="ARBA00023242"/>
    </source>
</evidence>
<evidence type="ECO:0000256" key="10">
    <source>
        <dbReference type="ARBA" id="ARBA00022723"/>
    </source>
</evidence>
<evidence type="ECO:0000256" key="14">
    <source>
        <dbReference type="ARBA" id="ARBA00023163"/>
    </source>
</evidence>
<dbReference type="AlphaFoldDB" id="A0A409YZ07"/>
<keyword evidence="21" id="KW-1185">Reference proteome</keyword>
<evidence type="ECO:0000259" key="19">
    <source>
        <dbReference type="Pfam" id="PF00850"/>
    </source>
</evidence>
<gene>
    <name evidence="20" type="ORF">CVT24_001283</name>
</gene>
<dbReference type="Gene3D" id="3.40.800.20">
    <property type="entry name" value="Histone deacetylase domain"/>
    <property type="match status" value="1"/>
</dbReference>
<keyword evidence="14" id="KW-0804">Transcription</keyword>
<evidence type="ECO:0000256" key="3">
    <source>
        <dbReference type="ARBA" id="ARBA00004286"/>
    </source>
</evidence>
<organism evidence="20 21">
    <name type="scientific">Panaeolus cyanescens</name>
    <dbReference type="NCBI Taxonomy" id="181874"/>
    <lineage>
        <taxon>Eukaryota</taxon>
        <taxon>Fungi</taxon>
        <taxon>Dikarya</taxon>
        <taxon>Basidiomycota</taxon>
        <taxon>Agaricomycotina</taxon>
        <taxon>Agaricomycetes</taxon>
        <taxon>Agaricomycetidae</taxon>
        <taxon>Agaricales</taxon>
        <taxon>Agaricineae</taxon>
        <taxon>Galeropsidaceae</taxon>
        <taxon>Panaeolus</taxon>
    </lineage>
</organism>
<dbReference type="GO" id="GO:0031507">
    <property type="term" value="P:heterochromatin formation"/>
    <property type="evidence" value="ECO:0007669"/>
    <property type="project" value="TreeGrafter"/>
</dbReference>
<feature type="domain" description="Histone deacetylase" evidence="19">
    <location>
        <begin position="33"/>
        <end position="361"/>
    </location>
</feature>
<keyword evidence="9" id="KW-0678">Repressor</keyword>
<evidence type="ECO:0000256" key="9">
    <source>
        <dbReference type="ARBA" id="ARBA00022491"/>
    </source>
</evidence>
<dbReference type="InterPro" id="IPR003084">
    <property type="entry name" value="HDAC_I/II"/>
</dbReference>
<evidence type="ECO:0000313" key="20">
    <source>
        <dbReference type="EMBL" id="PPR08241.1"/>
    </source>
</evidence>
<dbReference type="EMBL" id="NHTK01000064">
    <property type="protein sequence ID" value="PPR08241.1"/>
    <property type="molecule type" value="Genomic_DNA"/>
</dbReference>
<dbReference type="STRING" id="181874.A0A409YZ07"/>
<keyword evidence="7" id="KW-0158">Chromosome</keyword>
<dbReference type="InterPro" id="IPR037138">
    <property type="entry name" value="His_deacetylse_dom_sf"/>
</dbReference>
<name>A0A409YZ07_9AGAR</name>
<protein>
    <recommendedName>
        <fullName evidence="16">Histone deacetylase 8</fullName>
        <ecNumber evidence="6">3.5.1.98</ecNumber>
    </recommendedName>
    <alternativeName>
        <fullName evidence="17">Protein deacetylase HDAC8</fullName>
    </alternativeName>
    <alternativeName>
        <fullName evidence="18">Protein decrotonylase HDAC8</fullName>
    </alternativeName>
</protein>
<dbReference type="GO" id="GO:0005634">
    <property type="term" value="C:nucleus"/>
    <property type="evidence" value="ECO:0007669"/>
    <property type="project" value="UniProtKB-SubCell"/>
</dbReference>
<evidence type="ECO:0000256" key="17">
    <source>
        <dbReference type="ARBA" id="ARBA00041964"/>
    </source>
</evidence>
<keyword evidence="15" id="KW-0539">Nucleus</keyword>
<evidence type="ECO:0000256" key="5">
    <source>
        <dbReference type="ARBA" id="ARBA00006457"/>
    </source>
</evidence>
<comment type="cofactor">
    <cofactor evidence="1">
        <name>a divalent metal cation</name>
        <dbReference type="ChEBI" id="CHEBI:60240"/>
    </cofactor>
</comment>
<evidence type="ECO:0000256" key="18">
    <source>
        <dbReference type="ARBA" id="ARBA00042783"/>
    </source>
</evidence>
<dbReference type="Pfam" id="PF00850">
    <property type="entry name" value="Hist_deacetyl"/>
    <property type="match status" value="1"/>
</dbReference>
<dbReference type="PANTHER" id="PTHR10625">
    <property type="entry name" value="HISTONE DEACETYLASE HDAC1-RELATED"/>
    <property type="match status" value="1"/>
</dbReference>
<reference evidence="20 21" key="1">
    <citation type="journal article" date="2018" name="Evol. Lett.">
        <title>Horizontal gene cluster transfer increased hallucinogenic mushroom diversity.</title>
        <authorList>
            <person name="Reynolds H.T."/>
            <person name="Vijayakumar V."/>
            <person name="Gluck-Thaler E."/>
            <person name="Korotkin H.B."/>
            <person name="Matheny P.B."/>
            <person name="Slot J.C."/>
        </authorList>
    </citation>
    <scope>NUCLEOTIDE SEQUENCE [LARGE SCALE GENOMIC DNA]</scope>
    <source>
        <strain evidence="20 21">2629</strain>
    </source>
</reference>
<evidence type="ECO:0000256" key="12">
    <source>
        <dbReference type="ARBA" id="ARBA00022853"/>
    </source>
</evidence>
<keyword evidence="8" id="KW-0963">Cytoplasm</keyword>
<evidence type="ECO:0000256" key="13">
    <source>
        <dbReference type="ARBA" id="ARBA00023015"/>
    </source>
</evidence>
<evidence type="ECO:0000256" key="1">
    <source>
        <dbReference type="ARBA" id="ARBA00001968"/>
    </source>
</evidence>
<dbReference type="PRINTS" id="PR01270">
    <property type="entry name" value="HDASUPER"/>
</dbReference>
<comment type="subcellular location">
    <subcellularLocation>
        <location evidence="3">Chromosome</location>
    </subcellularLocation>
    <subcellularLocation>
        <location evidence="4">Cytoplasm</location>
    </subcellularLocation>
    <subcellularLocation>
        <location evidence="2">Nucleus</location>
    </subcellularLocation>
</comment>
<dbReference type="GO" id="GO:0005737">
    <property type="term" value="C:cytoplasm"/>
    <property type="evidence" value="ECO:0007669"/>
    <property type="project" value="UniProtKB-SubCell"/>
</dbReference>
<keyword evidence="11" id="KW-0378">Hydrolase</keyword>
<dbReference type="GO" id="GO:0005694">
    <property type="term" value="C:chromosome"/>
    <property type="evidence" value="ECO:0007669"/>
    <property type="project" value="UniProtKB-SubCell"/>
</dbReference>
<evidence type="ECO:0000313" key="21">
    <source>
        <dbReference type="Proteomes" id="UP000284842"/>
    </source>
</evidence>
<sequence>MSTSMSSDNLDGQKERVVYIGSQELSKISSLLPSNKQRSSIVHALVHAFKLMSPDFSDSKYLQVIHPRKATYKDLATYHTKDYLDATLNYIPQLKDEISQTLQMEFGLEDDCPYFAGLPEYMQLVGGATLTAVISLQRKLADIAICWDGGRHHAKRSQASGFCYVADCVLAILALKKSIPGSFGSGSSEGHPTQSQRKPRILYLDLDLHFSDGVSEASEPQCTHISSYQSQTLSIHHTSLGFFPPSKLANLPDVSASDFDPYTLSIPLKEGASSSTYAKIWPIVARVRDAFEPDYIIVQCGVDALAGDPCATSNWCLGDADGSLGWYIGKILKEWPGKKLLLGGGGYNSPNAARAWSYITSLALDNPLDLESNIPDHAGFPLYAPSFTLDVPQGNMVDRNTEEYLDHILQRYELIVQRLAPLVASQPH</sequence>
<dbReference type="InterPro" id="IPR023801">
    <property type="entry name" value="His_deacetylse_dom"/>
</dbReference>
<evidence type="ECO:0000256" key="4">
    <source>
        <dbReference type="ARBA" id="ARBA00004496"/>
    </source>
</evidence>
<accession>A0A409YZ07</accession>
<evidence type="ECO:0000256" key="8">
    <source>
        <dbReference type="ARBA" id="ARBA00022490"/>
    </source>
</evidence>
<evidence type="ECO:0000256" key="6">
    <source>
        <dbReference type="ARBA" id="ARBA00012111"/>
    </source>
</evidence>
<keyword evidence="10" id="KW-0479">Metal-binding</keyword>
<dbReference type="GO" id="GO:0046872">
    <property type="term" value="F:metal ion binding"/>
    <property type="evidence" value="ECO:0007669"/>
    <property type="project" value="UniProtKB-KW"/>
</dbReference>
<evidence type="ECO:0000256" key="7">
    <source>
        <dbReference type="ARBA" id="ARBA00022454"/>
    </source>
</evidence>
<dbReference type="PANTHER" id="PTHR10625:SF14">
    <property type="entry name" value="HISTONE DEACETYLASE 8"/>
    <property type="match status" value="1"/>
</dbReference>
<comment type="caution">
    <text evidence="20">The sequence shown here is derived from an EMBL/GenBank/DDBJ whole genome shotgun (WGS) entry which is preliminary data.</text>
</comment>
<comment type="similarity">
    <text evidence="5">Belongs to the histone deacetylase family. HD type 1 subfamily.</text>
</comment>
<evidence type="ECO:0000256" key="16">
    <source>
        <dbReference type="ARBA" id="ARBA00040347"/>
    </source>
</evidence>